<dbReference type="InterPro" id="IPR043129">
    <property type="entry name" value="ATPase_NBD"/>
</dbReference>
<dbReference type="InterPro" id="IPR052519">
    <property type="entry name" value="Euk-type_GlcNAc_Kinase"/>
</dbReference>
<evidence type="ECO:0000259" key="1">
    <source>
        <dbReference type="Pfam" id="PF01869"/>
    </source>
</evidence>
<dbReference type="PANTHER" id="PTHR43190">
    <property type="entry name" value="N-ACETYL-D-GLUCOSAMINE KINASE"/>
    <property type="match status" value="1"/>
</dbReference>
<accession>A0A7G9RWI3</accession>
<dbReference type="RefSeq" id="WP_187533091.1">
    <property type="nucleotide sequence ID" value="NZ_CBCSHU010000002.1"/>
</dbReference>
<feature type="domain" description="ATPase BadF/BadG/BcrA/BcrD type" evidence="1">
    <location>
        <begin position="5"/>
        <end position="278"/>
    </location>
</feature>
<dbReference type="CDD" id="cd24007">
    <property type="entry name" value="ASKHA_NBD_eukNAGK-like"/>
    <property type="match status" value="1"/>
</dbReference>
<dbReference type="InterPro" id="IPR002731">
    <property type="entry name" value="ATPase_BadF"/>
</dbReference>
<protein>
    <submittedName>
        <fullName evidence="2">Acyl-CoA reductase</fullName>
    </submittedName>
</protein>
<dbReference type="Gene3D" id="3.30.420.40">
    <property type="match status" value="2"/>
</dbReference>
<dbReference type="Proteomes" id="UP000515928">
    <property type="component" value="Chromosome"/>
</dbReference>
<organism evidence="2 3">
    <name type="scientific">Erysipelothrix inopinata</name>
    <dbReference type="NCBI Taxonomy" id="225084"/>
    <lineage>
        <taxon>Bacteria</taxon>
        <taxon>Bacillati</taxon>
        <taxon>Bacillota</taxon>
        <taxon>Erysipelotrichia</taxon>
        <taxon>Erysipelotrichales</taxon>
        <taxon>Erysipelotrichaceae</taxon>
        <taxon>Erysipelothrix</taxon>
    </lineage>
</organism>
<proteinExistence type="predicted"/>
<dbReference type="KEGG" id="eio:H9L01_06095"/>
<evidence type="ECO:0000313" key="3">
    <source>
        <dbReference type="Proteomes" id="UP000515928"/>
    </source>
</evidence>
<reference evidence="2 3" key="1">
    <citation type="submission" date="2020-08" db="EMBL/GenBank/DDBJ databases">
        <title>Genome sequence of Erysipelothrix inopinata DSM 15511T.</title>
        <authorList>
            <person name="Hyun D.-W."/>
            <person name="Bae J.-W."/>
        </authorList>
    </citation>
    <scope>NUCLEOTIDE SEQUENCE [LARGE SCALE GENOMIC DNA]</scope>
    <source>
        <strain evidence="2 3">DSM 15511</strain>
    </source>
</reference>
<dbReference type="AlphaFoldDB" id="A0A7G9RWI3"/>
<dbReference type="EMBL" id="CP060715">
    <property type="protein sequence ID" value="QNN59958.1"/>
    <property type="molecule type" value="Genomic_DNA"/>
</dbReference>
<dbReference type="PANTHER" id="PTHR43190:SF3">
    <property type="entry name" value="N-ACETYL-D-GLUCOSAMINE KINASE"/>
    <property type="match status" value="1"/>
</dbReference>
<sequence length="290" mass="32445">MRHYLGVDAGGTFTRFVLFDESGKQVERHVIDSIHFMKIGFDGIQDQLSQVKKHFESLNYNFDHIDVVIGMAGYGKDQTIRDNIEKAVWAVYPHAILMNDAQIAMISALDNQDGVYVISGTGSIAFRKLGCVEDRRGGFGYLLGDEGSAFWIGRQLLALFTKQADGRLPQGGFYREVMSHFELTSPYDLIGIANAQKDEYRNWVAQLSGLASKFTDEPEVHHVFKQAGLELAELANNFELEAPTNIAVGGGVLKHNEIVRNTFIENLKSDFILVDNKQPVEYTAYILCAK</sequence>
<dbReference type="SUPFAM" id="SSF53067">
    <property type="entry name" value="Actin-like ATPase domain"/>
    <property type="match status" value="2"/>
</dbReference>
<dbReference type="Pfam" id="PF01869">
    <property type="entry name" value="BcrAD_BadFG"/>
    <property type="match status" value="1"/>
</dbReference>
<name>A0A7G9RWI3_9FIRM</name>
<keyword evidence="3" id="KW-1185">Reference proteome</keyword>
<gene>
    <name evidence="2" type="ORF">H9L01_06095</name>
</gene>
<evidence type="ECO:0000313" key="2">
    <source>
        <dbReference type="EMBL" id="QNN59958.1"/>
    </source>
</evidence>